<proteinExistence type="predicted"/>
<evidence type="ECO:0000313" key="2">
    <source>
        <dbReference type="Proteomes" id="UP000031553"/>
    </source>
</evidence>
<reference evidence="1 2" key="1">
    <citation type="submission" date="2015-07" db="EMBL/GenBank/DDBJ databases">
        <title>Draft Genome Sequence of Komagataeibacter intermedius Strain AF2, Isolated from Kombucha Tea.</title>
        <authorList>
            <person name="Santos R.A."/>
            <person name="Berretta A.A."/>
            <person name="Barud H.S."/>
            <person name="Ribeiro S.J."/>
            <person name="Gonzalez-Garcia L.N."/>
            <person name="Zucchi T.D."/>
            <person name="Goldman G.H."/>
            <person name="Riano-Pachon D.M."/>
        </authorList>
    </citation>
    <scope>NUCLEOTIDE SEQUENCE [LARGE SCALE GENOMIC DNA]</scope>
    <source>
        <strain evidence="1 2">AF2</strain>
    </source>
</reference>
<organism evidence="1 2">
    <name type="scientific">Komagataeibacter intermedius AF2</name>
    <dbReference type="NCBI Taxonomy" id="1458464"/>
    <lineage>
        <taxon>Bacteria</taxon>
        <taxon>Pseudomonadati</taxon>
        <taxon>Pseudomonadota</taxon>
        <taxon>Alphaproteobacteria</taxon>
        <taxon>Acetobacterales</taxon>
        <taxon>Acetobacteraceae</taxon>
        <taxon>Komagataeibacter</taxon>
    </lineage>
</organism>
<gene>
    <name evidence="1" type="ORF">GLUCOINTEAF2_0201001</name>
</gene>
<dbReference type="AlphaFoldDB" id="A0A0N0MDW0"/>
<name>A0A0N0MDW0_9PROT</name>
<dbReference type="Proteomes" id="UP000031553">
    <property type="component" value="Unassembled WGS sequence"/>
</dbReference>
<comment type="caution">
    <text evidence="1">The sequence shown here is derived from an EMBL/GenBank/DDBJ whole genome shotgun (WGS) entry which is preliminary data.</text>
</comment>
<protein>
    <submittedName>
        <fullName evidence="1">Uncharacterized protein</fullName>
    </submittedName>
</protein>
<sequence>MVSPNFSSRAFRVNPFHNRIPARGATTGGTGACRRHFILMQINAPPYIILYTR</sequence>
<dbReference type="EMBL" id="JUFX02000225">
    <property type="protein sequence ID" value="KPH85746.1"/>
    <property type="molecule type" value="Genomic_DNA"/>
</dbReference>
<accession>A0A0N0MDW0</accession>
<evidence type="ECO:0000313" key="1">
    <source>
        <dbReference type="EMBL" id="KPH85746.1"/>
    </source>
</evidence>